<dbReference type="OMA" id="NACCEAF"/>
<feature type="domain" description="GPI-anchored protein LLG1-like" evidence="2">
    <location>
        <begin position="53"/>
        <end position="130"/>
    </location>
</feature>
<dbReference type="RefSeq" id="XP_016476364.1">
    <property type="nucleotide sequence ID" value="XM_016620878.1"/>
</dbReference>
<evidence type="ECO:0000313" key="4">
    <source>
        <dbReference type="RefSeq" id="XP_016476364.1"/>
    </source>
</evidence>
<dbReference type="InterPro" id="IPR058888">
    <property type="entry name" value="LLG1-like"/>
</dbReference>
<keyword evidence="3" id="KW-1185">Reference proteome</keyword>
<organism evidence="3 4">
    <name type="scientific">Nicotiana tabacum</name>
    <name type="common">Common tobacco</name>
    <dbReference type="NCBI Taxonomy" id="4097"/>
    <lineage>
        <taxon>Eukaryota</taxon>
        <taxon>Viridiplantae</taxon>
        <taxon>Streptophyta</taxon>
        <taxon>Embryophyta</taxon>
        <taxon>Tracheophyta</taxon>
        <taxon>Spermatophyta</taxon>
        <taxon>Magnoliopsida</taxon>
        <taxon>eudicotyledons</taxon>
        <taxon>Gunneridae</taxon>
        <taxon>Pentapetalae</taxon>
        <taxon>asterids</taxon>
        <taxon>lamiids</taxon>
        <taxon>Solanales</taxon>
        <taxon>Solanaceae</taxon>
        <taxon>Nicotianoideae</taxon>
        <taxon>Nicotianeae</taxon>
        <taxon>Nicotiana</taxon>
    </lineage>
</organism>
<evidence type="ECO:0000313" key="3">
    <source>
        <dbReference type="Proteomes" id="UP000790787"/>
    </source>
</evidence>
<evidence type="ECO:0000256" key="1">
    <source>
        <dbReference type="SAM" id="SignalP"/>
    </source>
</evidence>
<dbReference type="PANTHER" id="PTHR31533:SF12">
    <property type="entry name" value="GPI-ANCHORED PROTEIN LORELEI-LIKE"/>
    <property type="match status" value="1"/>
</dbReference>
<reference evidence="3" key="1">
    <citation type="journal article" date="2014" name="Nat. Commun.">
        <title>The tobacco genome sequence and its comparison with those of tomato and potato.</title>
        <authorList>
            <person name="Sierro N."/>
            <person name="Battey J.N."/>
            <person name="Ouadi S."/>
            <person name="Bakaher N."/>
            <person name="Bovet L."/>
            <person name="Willig A."/>
            <person name="Goepfert S."/>
            <person name="Peitsch M.C."/>
            <person name="Ivanov N.V."/>
        </authorList>
    </citation>
    <scope>NUCLEOTIDE SEQUENCE [LARGE SCALE GENOMIC DNA]</scope>
</reference>
<feature type="chain" id="PRO_5010321098" evidence="1">
    <location>
        <begin position="23"/>
        <end position="158"/>
    </location>
</feature>
<sequence>MGFERSCFLLFLFFFVVGLASSSPSFIKYDVLESHVQGRGLLQQYLIKDNCPINFEKEDYRPLTSQCKGPQYNAAICCNAFKIVACKHTNEINDVDNGCADSMFYYINLNGKYPIGLFANICKEDEEGLDCNNIKSLAAVRQSVRSRIVNRHVTGGKN</sequence>
<feature type="signal peptide" evidence="1">
    <location>
        <begin position="1"/>
        <end position="22"/>
    </location>
</feature>
<proteinExistence type="predicted"/>
<dbReference type="SMR" id="A0A1S4AIC4"/>
<dbReference type="OrthoDB" id="585255at2759"/>
<gene>
    <name evidence="4" type="primary">LOC107797956</name>
</gene>
<reference evidence="4" key="2">
    <citation type="submission" date="2025-08" db="UniProtKB">
        <authorList>
            <consortium name="RefSeq"/>
        </authorList>
    </citation>
    <scope>IDENTIFICATION</scope>
    <source>
        <tissue evidence="4">Leaf</tissue>
    </source>
</reference>
<dbReference type="Pfam" id="PF26578">
    <property type="entry name" value="LLG1"/>
    <property type="match status" value="1"/>
</dbReference>
<dbReference type="KEGG" id="nta:107797956"/>
<accession>A0A1S4AIC4</accession>
<dbReference type="STRING" id="4097.A0A1S4AIC4"/>
<dbReference type="GeneID" id="107797956"/>
<protein>
    <submittedName>
        <fullName evidence="4">GPI-anchored protein LLG1-like</fullName>
    </submittedName>
    <submittedName>
        <fullName evidence="4">GPI-anchored protein LORELEI-like</fullName>
    </submittedName>
</protein>
<dbReference type="PANTHER" id="PTHR31533">
    <property type="entry name" value="GPI-ANCHORED PROTEIN LLG1-RELATED-RELATED"/>
    <property type="match status" value="1"/>
</dbReference>
<dbReference type="AlphaFoldDB" id="A0A1S4AIC4"/>
<dbReference type="Proteomes" id="UP000790787">
    <property type="component" value="Chromosome 21"/>
</dbReference>
<evidence type="ECO:0000259" key="2">
    <source>
        <dbReference type="Pfam" id="PF26578"/>
    </source>
</evidence>
<dbReference type="PaxDb" id="4097-A0A1S4AIC4"/>
<name>A0A1S4AIC4_TOBAC</name>
<keyword evidence="1" id="KW-0732">Signal</keyword>
<dbReference type="InterPro" id="IPR039307">
    <property type="entry name" value="LORELEI-like"/>
</dbReference>